<evidence type="ECO:0000313" key="1">
    <source>
        <dbReference type="EMBL" id="KAJ5145869.1"/>
    </source>
</evidence>
<organism evidence="1 2">
    <name type="scientific">Penicillium bovifimosum</name>
    <dbReference type="NCBI Taxonomy" id="126998"/>
    <lineage>
        <taxon>Eukaryota</taxon>
        <taxon>Fungi</taxon>
        <taxon>Dikarya</taxon>
        <taxon>Ascomycota</taxon>
        <taxon>Pezizomycotina</taxon>
        <taxon>Eurotiomycetes</taxon>
        <taxon>Eurotiomycetidae</taxon>
        <taxon>Eurotiales</taxon>
        <taxon>Aspergillaceae</taxon>
        <taxon>Penicillium</taxon>
    </lineage>
</organism>
<dbReference type="RefSeq" id="XP_056526343.1">
    <property type="nucleotide sequence ID" value="XM_056661177.1"/>
</dbReference>
<dbReference type="EMBL" id="JAPQKL010000001">
    <property type="protein sequence ID" value="KAJ5145869.1"/>
    <property type="molecule type" value="Genomic_DNA"/>
</dbReference>
<name>A0A9W9L9W0_9EURO</name>
<dbReference type="GeneID" id="81400347"/>
<protein>
    <submittedName>
        <fullName evidence="1">H/ACA ribonucleoprotein complex subunit Nop10</fullName>
    </submittedName>
</protein>
<reference evidence="1" key="1">
    <citation type="submission" date="2022-11" db="EMBL/GenBank/DDBJ databases">
        <authorList>
            <person name="Petersen C."/>
        </authorList>
    </citation>
    <scope>NUCLEOTIDE SEQUENCE</scope>
    <source>
        <strain evidence="1">IBT 22155</strain>
    </source>
</reference>
<evidence type="ECO:0000313" key="2">
    <source>
        <dbReference type="Proteomes" id="UP001149079"/>
    </source>
</evidence>
<dbReference type="OrthoDB" id="13807at2759"/>
<dbReference type="Proteomes" id="UP001149079">
    <property type="component" value="Unassembled WGS sequence"/>
</dbReference>
<keyword evidence="1" id="KW-0687">Ribonucleoprotein</keyword>
<keyword evidence="2" id="KW-1185">Reference proteome</keyword>
<proteinExistence type="predicted"/>
<reference evidence="1" key="2">
    <citation type="journal article" date="2023" name="IMA Fungus">
        <title>Comparative genomic study of the Penicillium genus elucidates a diverse pangenome and 15 lateral gene transfer events.</title>
        <authorList>
            <person name="Petersen C."/>
            <person name="Sorensen T."/>
            <person name="Nielsen M.R."/>
            <person name="Sondergaard T.E."/>
            <person name="Sorensen J.L."/>
            <person name="Fitzpatrick D.A."/>
            <person name="Frisvad J.C."/>
            <person name="Nielsen K.L."/>
        </authorList>
    </citation>
    <scope>NUCLEOTIDE SEQUENCE</scope>
    <source>
        <strain evidence="1">IBT 22155</strain>
    </source>
</reference>
<accession>A0A9W9L9W0</accession>
<dbReference type="AlphaFoldDB" id="A0A9W9L9W0"/>
<sequence>MALHINKARGYAKKLLFFFFWSSAKEKEISRSKAPVKKHFVTKHVVRAHLFVEKKIPPLIADASTNLGQFINTANMHLMVRPSATAKREILQLRPEIGH</sequence>
<comment type="caution">
    <text evidence="1">The sequence shown here is derived from an EMBL/GenBank/DDBJ whole genome shotgun (WGS) entry which is preliminary data.</text>
</comment>
<dbReference type="GO" id="GO:1990904">
    <property type="term" value="C:ribonucleoprotein complex"/>
    <property type="evidence" value="ECO:0007669"/>
    <property type="project" value="UniProtKB-KW"/>
</dbReference>
<gene>
    <name evidence="1" type="ORF">N7515_000433</name>
</gene>